<dbReference type="SUPFAM" id="SSF51735">
    <property type="entry name" value="NAD(P)-binding Rossmann-fold domains"/>
    <property type="match status" value="1"/>
</dbReference>
<comment type="cofactor">
    <cofactor evidence="1">
        <name>NAD(+)</name>
        <dbReference type="ChEBI" id="CHEBI:57540"/>
    </cofactor>
</comment>
<evidence type="ECO:0000259" key="4">
    <source>
        <dbReference type="Pfam" id="PF16363"/>
    </source>
</evidence>
<dbReference type="RefSeq" id="XP_001297395.1">
    <property type="nucleotide sequence ID" value="XM_001297394.1"/>
</dbReference>
<evidence type="ECO:0000256" key="2">
    <source>
        <dbReference type="ARBA" id="ARBA00023027"/>
    </source>
</evidence>
<dbReference type="Gene3D" id="3.90.25.10">
    <property type="entry name" value="UDP-galactose 4-epimerase, domain 1"/>
    <property type="match status" value="1"/>
</dbReference>
<dbReference type="PANTHER" id="PTHR43000">
    <property type="entry name" value="DTDP-D-GLUCOSE 4,6-DEHYDRATASE-RELATED"/>
    <property type="match status" value="1"/>
</dbReference>
<organism evidence="5 6">
    <name type="scientific">Trichomonas vaginalis (strain ATCC PRA-98 / G3)</name>
    <dbReference type="NCBI Taxonomy" id="412133"/>
    <lineage>
        <taxon>Eukaryota</taxon>
        <taxon>Metamonada</taxon>
        <taxon>Parabasalia</taxon>
        <taxon>Trichomonadida</taxon>
        <taxon>Trichomonadidae</taxon>
        <taxon>Trichomonas</taxon>
    </lineage>
</organism>
<protein>
    <submittedName>
        <fullName evidence="5">NAD dependent epimerase/dehydratase family protein</fullName>
    </submittedName>
</protein>
<dbReference type="FunFam" id="3.40.50.720:FF:000304">
    <property type="entry name" value="UDP-glucose 4,6-dehydratase"/>
    <property type="match status" value="1"/>
</dbReference>
<dbReference type="Proteomes" id="UP000001542">
    <property type="component" value="Unassembled WGS sequence"/>
</dbReference>
<gene>
    <name evidence="5" type="ORF">TVAG_414560</name>
</gene>
<evidence type="ECO:0000256" key="1">
    <source>
        <dbReference type="ARBA" id="ARBA00001911"/>
    </source>
</evidence>
<reference evidence="5" key="1">
    <citation type="submission" date="2006-10" db="EMBL/GenBank/DDBJ databases">
        <authorList>
            <person name="Amadeo P."/>
            <person name="Zhao Q."/>
            <person name="Wortman J."/>
            <person name="Fraser-Liggett C."/>
            <person name="Carlton J."/>
        </authorList>
    </citation>
    <scope>NUCLEOTIDE SEQUENCE</scope>
    <source>
        <strain evidence="5">G3</strain>
    </source>
</reference>
<keyword evidence="3" id="KW-0456">Lyase</keyword>
<dbReference type="STRING" id="5722.A2GEF2"/>
<dbReference type="Gene3D" id="3.40.50.720">
    <property type="entry name" value="NAD(P)-binding Rossmann-like Domain"/>
    <property type="match status" value="1"/>
</dbReference>
<dbReference type="VEuPathDB" id="TrichDB:TVAGG3_0934210"/>
<dbReference type="SMR" id="A2GEF2"/>
<dbReference type="AlphaFoldDB" id="A2GEF2"/>
<dbReference type="InParanoid" id="A2GEF2"/>
<dbReference type="VEuPathDB" id="TrichDB:TVAG_414560"/>
<dbReference type="OrthoDB" id="16464at2759"/>
<dbReference type="Pfam" id="PF16363">
    <property type="entry name" value="GDP_Man_Dehyd"/>
    <property type="match status" value="1"/>
</dbReference>
<dbReference type="KEGG" id="tva:4742098"/>
<keyword evidence="2" id="KW-0520">NAD</keyword>
<dbReference type="InterPro" id="IPR016040">
    <property type="entry name" value="NAD(P)-bd_dom"/>
</dbReference>
<reference evidence="5" key="2">
    <citation type="journal article" date="2007" name="Science">
        <title>Draft genome sequence of the sexually transmitted pathogen Trichomonas vaginalis.</title>
        <authorList>
            <person name="Carlton J.M."/>
            <person name="Hirt R.P."/>
            <person name="Silva J.C."/>
            <person name="Delcher A.L."/>
            <person name="Schatz M."/>
            <person name="Zhao Q."/>
            <person name="Wortman J.R."/>
            <person name="Bidwell S.L."/>
            <person name="Alsmark U.C.M."/>
            <person name="Besteiro S."/>
            <person name="Sicheritz-Ponten T."/>
            <person name="Noel C.J."/>
            <person name="Dacks J.B."/>
            <person name="Foster P.G."/>
            <person name="Simillion C."/>
            <person name="Van de Peer Y."/>
            <person name="Miranda-Saavedra D."/>
            <person name="Barton G.J."/>
            <person name="Westrop G.D."/>
            <person name="Mueller S."/>
            <person name="Dessi D."/>
            <person name="Fiori P.L."/>
            <person name="Ren Q."/>
            <person name="Paulsen I."/>
            <person name="Zhang H."/>
            <person name="Bastida-Corcuera F.D."/>
            <person name="Simoes-Barbosa A."/>
            <person name="Brown M.T."/>
            <person name="Hayes R.D."/>
            <person name="Mukherjee M."/>
            <person name="Okumura C.Y."/>
            <person name="Schneider R."/>
            <person name="Smith A.J."/>
            <person name="Vanacova S."/>
            <person name="Villalvazo M."/>
            <person name="Haas B.J."/>
            <person name="Pertea M."/>
            <person name="Feldblyum T.V."/>
            <person name="Utterback T.R."/>
            <person name="Shu C.L."/>
            <person name="Osoegawa K."/>
            <person name="de Jong P.J."/>
            <person name="Hrdy I."/>
            <person name="Horvathova L."/>
            <person name="Zubacova Z."/>
            <person name="Dolezal P."/>
            <person name="Malik S.B."/>
            <person name="Logsdon J.M. Jr."/>
            <person name="Henze K."/>
            <person name="Gupta A."/>
            <person name="Wang C.C."/>
            <person name="Dunne R.L."/>
            <person name="Upcroft J.A."/>
            <person name="Upcroft P."/>
            <person name="White O."/>
            <person name="Salzberg S.L."/>
            <person name="Tang P."/>
            <person name="Chiu C.-H."/>
            <person name="Lee Y.-S."/>
            <person name="Embley T.M."/>
            <person name="Coombs G.H."/>
            <person name="Mottram J.C."/>
            <person name="Tachezy J."/>
            <person name="Fraser-Liggett C.M."/>
            <person name="Johnson P.J."/>
        </authorList>
    </citation>
    <scope>NUCLEOTIDE SEQUENCE [LARGE SCALE GENOMIC DNA]</scope>
    <source>
        <strain evidence="5">G3</strain>
    </source>
</reference>
<name>A2GEF2_TRIV3</name>
<dbReference type="OMA" id="KLIPLMC"/>
<dbReference type="CDD" id="cd05246">
    <property type="entry name" value="dTDP_GD_SDR_e"/>
    <property type="match status" value="1"/>
</dbReference>
<proteinExistence type="predicted"/>
<feature type="domain" description="NAD(P)-binding" evidence="4">
    <location>
        <begin position="11"/>
        <end position="315"/>
    </location>
</feature>
<dbReference type="GO" id="GO:0009225">
    <property type="term" value="P:nucleotide-sugar metabolic process"/>
    <property type="evidence" value="ECO:0007669"/>
    <property type="project" value="InterPro"/>
</dbReference>
<evidence type="ECO:0000313" key="6">
    <source>
        <dbReference type="Proteomes" id="UP000001542"/>
    </source>
</evidence>
<dbReference type="InterPro" id="IPR036291">
    <property type="entry name" value="NAD(P)-bd_dom_sf"/>
</dbReference>
<dbReference type="GO" id="GO:0008460">
    <property type="term" value="F:dTDP-glucose 4,6-dehydratase activity"/>
    <property type="evidence" value="ECO:0007669"/>
    <property type="project" value="InterPro"/>
</dbReference>
<dbReference type="InterPro" id="IPR005888">
    <property type="entry name" value="dTDP_Gluc_deHydtase"/>
</dbReference>
<dbReference type="FunCoup" id="A2GEF2">
    <property type="interactions" value="122"/>
</dbReference>
<keyword evidence="6" id="KW-1185">Reference proteome</keyword>
<dbReference type="eggNOG" id="KOG0747">
    <property type="taxonomic scope" value="Eukaryota"/>
</dbReference>
<dbReference type="EMBL" id="DS115342">
    <property type="protein sequence ID" value="EAX84465.1"/>
    <property type="molecule type" value="Genomic_DNA"/>
</dbReference>
<sequence length="348" mass="39507">MSEDYQPHVILLTGGAGFIGSHVCNHLVLKYPDVKIICLDVMDYCANLRNLEEIMNKPNFLFIKGSINNVELVSYIMKTHAVDTVMHFAAQSHVDRSFGNSLEFTHTNILGTHVLLECAKQNNIKRFIHVSTDEVYGEVLSGCAEEEKSILCPTNPYACSKAGAEFMCQAYIRSFNMPIIITRGNNVFGPKQFPEKVIPKFTLLLKAGHKCCIHGDGSALRNFLHTSDVVQAFDTILHKGKLHQIYNIGTDFEISVLEMTKKLIKVLNMPGKPEDWIEFVPDRAFNDSRYMINSSKLIALGWHANTDFDTLLKETVQWYLDHMDYWKDRDINTYLSPHPIAYAPKTAE</sequence>
<evidence type="ECO:0000313" key="5">
    <source>
        <dbReference type="EMBL" id="EAX84465.1"/>
    </source>
</evidence>
<evidence type="ECO:0000256" key="3">
    <source>
        <dbReference type="ARBA" id="ARBA00023239"/>
    </source>
</evidence>
<accession>A2GEF2</accession>